<dbReference type="AlphaFoldDB" id="A0A1A8XXV0"/>
<accession>A0A1A8XXV0</accession>
<organism evidence="1 2">
    <name type="scientific">Candidatus Accumulibacter aalborgensis</name>
    <dbReference type="NCBI Taxonomy" id="1860102"/>
    <lineage>
        <taxon>Bacteria</taxon>
        <taxon>Pseudomonadati</taxon>
        <taxon>Pseudomonadota</taxon>
        <taxon>Betaproteobacteria</taxon>
        <taxon>Candidatus Accumulibacter</taxon>
    </lineage>
</organism>
<evidence type="ECO:0000313" key="2">
    <source>
        <dbReference type="Proteomes" id="UP000199169"/>
    </source>
</evidence>
<keyword evidence="2" id="KW-1185">Reference proteome</keyword>
<name>A0A1A8XXV0_9PROT</name>
<reference evidence="1 2" key="1">
    <citation type="submission" date="2016-06" db="EMBL/GenBank/DDBJ databases">
        <authorList>
            <person name="Kjaerup R.B."/>
            <person name="Dalgaard T.S."/>
            <person name="Juul-Madsen H.R."/>
        </authorList>
    </citation>
    <scope>NUCLEOTIDE SEQUENCE [LARGE SCALE GENOMIC DNA]</scope>
    <source>
        <strain evidence="1">3</strain>
    </source>
</reference>
<proteinExistence type="predicted"/>
<sequence>MFGWGELANPNVIPTLKRWGSFLTPA</sequence>
<protein>
    <submittedName>
        <fullName evidence="1">Uncharacterized protein</fullName>
    </submittedName>
</protein>
<evidence type="ECO:0000313" key="1">
    <source>
        <dbReference type="EMBL" id="SBT09790.1"/>
    </source>
</evidence>
<gene>
    <name evidence="1" type="ORF">ACCAA_770017</name>
</gene>
<dbReference type="EMBL" id="FLQX01000157">
    <property type="protein sequence ID" value="SBT09790.1"/>
    <property type="molecule type" value="Genomic_DNA"/>
</dbReference>
<dbReference type="Proteomes" id="UP000199169">
    <property type="component" value="Unassembled WGS sequence"/>
</dbReference>